<evidence type="ECO:0000313" key="2">
    <source>
        <dbReference type="Proteomes" id="UP000285908"/>
    </source>
</evidence>
<sequence>MSFLANWLRLGKWRRHVDELRQRKVTSTESAEKILRQVAGWLKTRHGMCRHVTSSQLAAALQRSLIAHDEARAAGVMK</sequence>
<dbReference type="Proteomes" id="UP000285908">
    <property type="component" value="Unassembled WGS sequence"/>
</dbReference>
<evidence type="ECO:0000313" key="1">
    <source>
        <dbReference type="EMBL" id="RVV98378.1"/>
    </source>
</evidence>
<keyword evidence="2" id="KW-1185">Reference proteome</keyword>
<gene>
    <name evidence="1" type="ORF">EKE94_05495</name>
</gene>
<comment type="caution">
    <text evidence="1">The sequence shown here is derived from an EMBL/GenBank/DDBJ whole genome shotgun (WGS) entry which is preliminary data.</text>
</comment>
<organism evidence="1 2">
    <name type="scientific">Mesobaculum littorinae</name>
    <dbReference type="NCBI Taxonomy" id="2486419"/>
    <lineage>
        <taxon>Bacteria</taxon>
        <taxon>Pseudomonadati</taxon>
        <taxon>Pseudomonadota</taxon>
        <taxon>Alphaproteobacteria</taxon>
        <taxon>Rhodobacterales</taxon>
        <taxon>Roseobacteraceae</taxon>
        <taxon>Mesobaculum</taxon>
    </lineage>
</organism>
<dbReference type="RefSeq" id="WP_127905611.1">
    <property type="nucleotide sequence ID" value="NZ_RQXX01000002.1"/>
</dbReference>
<proteinExistence type="predicted"/>
<reference evidence="1 2" key="1">
    <citation type="submission" date="2018-11" db="EMBL/GenBank/DDBJ databases">
        <title>Mesobaculum littorinae gen. nov., sp. nov., isolated from Littorina scabra that represents a novel genus of the order Rhodobacteraceae.</title>
        <authorList>
            <person name="Li F."/>
        </authorList>
    </citation>
    <scope>NUCLEOTIDE SEQUENCE [LARGE SCALE GENOMIC DNA]</scope>
    <source>
        <strain evidence="1 2">M0103</strain>
    </source>
</reference>
<accession>A0A438AIB9</accession>
<dbReference type="AlphaFoldDB" id="A0A438AIB9"/>
<dbReference type="OrthoDB" id="7776647at2"/>
<name>A0A438AIB9_9RHOB</name>
<dbReference type="EMBL" id="RQXX01000002">
    <property type="protein sequence ID" value="RVV98378.1"/>
    <property type="molecule type" value="Genomic_DNA"/>
</dbReference>
<protein>
    <submittedName>
        <fullName evidence="1">Uncharacterized protein</fullName>
    </submittedName>
</protein>